<name>A0A6J4MHD4_9BACT</name>
<feature type="non-terminal residue" evidence="2">
    <location>
        <position position="174"/>
    </location>
</feature>
<evidence type="ECO:0000256" key="1">
    <source>
        <dbReference type="SAM" id="MobiDB-lite"/>
    </source>
</evidence>
<feature type="compositionally biased region" description="Basic and acidic residues" evidence="1">
    <location>
        <begin position="1"/>
        <end position="15"/>
    </location>
</feature>
<dbReference type="EMBL" id="CADCTV010000760">
    <property type="protein sequence ID" value="CAA9359276.1"/>
    <property type="molecule type" value="Genomic_DNA"/>
</dbReference>
<reference evidence="2" key="1">
    <citation type="submission" date="2020-02" db="EMBL/GenBank/DDBJ databases">
        <authorList>
            <person name="Meier V. D."/>
        </authorList>
    </citation>
    <scope>NUCLEOTIDE SEQUENCE</scope>
    <source>
        <strain evidence="2">AVDCRST_MAG89</strain>
    </source>
</reference>
<feature type="compositionally biased region" description="Basic and acidic residues" evidence="1">
    <location>
        <begin position="146"/>
        <end position="174"/>
    </location>
</feature>
<feature type="region of interest" description="Disordered" evidence="1">
    <location>
        <begin position="77"/>
        <end position="174"/>
    </location>
</feature>
<dbReference type="AlphaFoldDB" id="A0A6J4MHD4"/>
<feature type="region of interest" description="Disordered" evidence="1">
    <location>
        <begin position="1"/>
        <end position="30"/>
    </location>
</feature>
<evidence type="ECO:0000313" key="2">
    <source>
        <dbReference type="EMBL" id="CAA9359276.1"/>
    </source>
</evidence>
<feature type="compositionally biased region" description="Basic residues" evidence="1">
    <location>
        <begin position="16"/>
        <end position="30"/>
    </location>
</feature>
<feature type="compositionally biased region" description="Basic and acidic residues" evidence="1">
    <location>
        <begin position="92"/>
        <end position="102"/>
    </location>
</feature>
<organism evidence="2">
    <name type="scientific">uncultured Gemmatimonadota bacterium</name>
    <dbReference type="NCBI Taxonomy" id="203437"/>
    <lineage>
        <taxon>Bacteria</taxon>
        <taxon>Pseudomonadati</taxon>
        <taxon>Gemmatimonadota</taxon>
        <taxon>environmental samples</taxon>
    </lineage>
</organism>
<sequence length="174" mass="19017">DSADRSRGRGKEHCRGAARRTARAAVRRSGRTVHRVRRGHLEVHRHAGLRRLRREERAALCGGDRPGVRFCALVRLHDVSGGHPSRLPALPGRDRGEPHDVRASPVAGPGDVRGGNGSAPAPPPVQPIRRARGAGDSRTLPSPPRSRSDQDRDDASDRVSRRCHRVEDASPRKL</sequence>
<gene>
    <name evidence="2" type="ORF">AVDCRST_MAG89-3636</name>
</gene>
<feature type="non-terminal residue" evidence="2">
    <location>
        <position position="1"/>
    </location>
</feature>
<accession>A0A6J4MHD4</accession>
<protein>
    <submittedName>
        <fullName evidence="2">Uncharacterized protein</fullName>
    </submittedName>
</protein>
<proteinExistence type="predicted"/>